<keyword evidence="2" id="KW-1185">Reference proteome</keyword>
<dbReference type="STRING" id="1285242.A6A04_04115"/>
<dbReference type="OrthoDB" id="5323702at2"/>
<name>A0A178MMF0_9PROT</name>
<dbReference type="Gene3D" id="2.160.10.10">
    <property type="entry name" value="Hexapeptide repeat proteins"/>
    <property type="match status" value="1"/>
</dbReference>
<dbReference type="InterPro" id="IPR011004">
    <property type="entry name" value="Trimer_LpxA-like_sf"/>
</dbReference>
<proteinExistence type="predicted"/>
<protein>
    <recommendedName>
        <fullName evidence="3">Serine acetyltransferase</fullName>
    </recommendedName>
</protein>
<sequence length="245" mass="27138">MTSPADLASLIDSDSPGTWAPELIWAAFRQIMDRESPLPGLGARLEPFEAVFRGALDKITAEHRRCTARYYRDADGTPLVNPLNIEHLTRLLQVFTRRLFLAEAPTTLLDCLFYVMRGRCGLNLFYRTQEIDLFFPLHALGSVIGYGEFGPFIAVTQNCTIGHNHGHYPTIMGGLWMGPGSSVLGKSRIGRNVRLAANTLVVDRHVPDDVVVFGIGSNIEFKPNDRDNRLMVLDSTAEIAAEAPL</sequence>
<evidence type="ECO:0008006" key="3">
    <source>
        <dbReference type="Google" id="ProtNLM"/>
    </source>
</evidence>
<organism evidence="1 2">
    <name type="scientific">Paramagnetospirillum marisnigri</name>
    <dbReference type="NCBI Taxonomy" id="1285242"/>
    <lineage>
        <taxon>Bacteria</taxon>
        <taxon>Pseudomonadati</taxon>
        <taxon>Pseudomonadota</taxon>
        <taxon>Alphaproteobacteria</taxon>
        <taxon>Rhodospirillales</taxon>
        <taxon>Magnetospirillaceae</taxon>
        <taxon>Paramagnetospirillum</taxon>
    </lineage>
</organism>
<evidence type="ECO:0000313" key="1">
    <source>
        <dbReference type="EMBL" id="OAN49307.1"/>
    </source>
</evidence>
<dbReference type="RefSeq" id="WP_068493812.1">
    <property type="nucleotide sequence ID" value="NZ_LWQT01000066.1"/>
</dbReference>
<dbReference type="AlphaFoldDB" id="A0A178MMF0"/>
<reference evidence="1 2" key="1">
    <citation type="submission" date="2016-04" db="EMBL/GenBank/DDBJ databases">
        <title>Draft genome sequence of freshwater magnetotactic bacteria Magnetospirillum marisnigri SP-1 and Magnetospirillum moscoviense BB-1.</title>
        <authorList>
            <person name="Koziaeva V."/>
            <person name="Dziuba M.V."/>
            <person name="Ivanov T.M."/>
            <person name="Kuznetsov B."/>
            <person name="Grouzdev D.S."/>
        </authorList>
    </citation>
    <scope>NUCLEOTIDE SEQUENCE [LARGE SCALE GENOMIC DNA]</scope>
    <source>
        <strain evidence="1 2">SP-1</strain>
    </source>
</reference>
<comment type="caution">
    <text evidence="1">The sequence shown here is derived from an EMBL/GenBank/DDBJ whole genome shotgun (WGS) entry which is preliminary data.</text>
</comment>
<evidence type="ECO:0000313" key="2">
    <source>
        <dbReference type="Proteomes" id="UP000078428"/>
    </source>
</evidence>
<gene>
    <name evidence="1" type="ORF">A6A04_04115</name>
</gene>
<dbReference type="SUPFAM" id="SSF51161">
    <property type="entry name" value="Trimeric LpxA-like enzymes"/>
    <property type="match status" value="1"/>
</dbReference>
<accession>A0A178MMF0</accession>
<dbReference type="EMBL" id="LWQT01000066">
    <property type="protein sequence ID" value="OAN49307.1"/>
    <property type="molecule type" value="Genomic_DNA"/>
</dbReference>
<dbReference type="Proteomes" id="UP000078428">
    <property type="component" value="Unassembled WGS sequence"/>
</dbReference>